<reference evidence="2" key="1">
    <citation type="submission" date="2018-08" db="EMBL/GenBank/DDBJ databases">
        <authorList>
            <person name="Rossello M."/>
        </authorList>
    </citation>
    <scope>NUCLEOTIDE SEQUENCE [LARGE SCALE GENOMIC DNA]</scope>
    <source>
        <strain evidence="2">cv. Chinese Spring</strain>
    </source>
</reference>
<feature type="region of interest" description="Disordered" evidence="1">
    <location>
        <begin position="24"/>
        <end position="52"/>
    </location>
</feature>
<name>A0A3B6KDB7_WHEAT</name>
<sequence length="208" mass="24153">MRKMGKTDPPMLTGKFLRVLSWEEARQSSSTGEDEGRGRGQRRGGGRRYACGHRLPRRRTGRFRFLSFLASMTCSASSACRDEERALLLAWTDGMICLREQQVEEIQSQFRSAVASSIDNKTAQQPNVVKRRKREHWRKRQQDRFSKLSHMFEQLEDSYNHFSLALLNLDVNRLWKSYNCEGVYTSTTNSHDPITVCCNDKIEQLLLE</sequence>
<dbReference type="AlphaFoldDB" id="A0A3B6KDB7"/>
<evidence type="ECO:0000313" key="3">
    <source>
        <dbReference type="Proteomes" id="UP000019116"/>
    </source>
</evidence>
<dbReference type="OMA" id="MICTREQ"/>
<reference evidence="2" key="2">
    <citation type="submission" date="2018-10" db="UniProtKB">
        <authorList>
            <consortium name="EnsemblPlants"/>
        </authorList>
    </citation>
    <scope>IDENTIFICATION</scope>
</reference>
<organism evidence="2">
    <name type="scientific">Triticum aestivum</name>
    <name type="common">Wheat</name>
    <dbReference type="NCBI Taxonomy" id="4565"/>
    <lineage>
        <taxon>Eukaryota</taxon>
        <taxon>Viridiplantae</taxon>
        <taxon>Streptophyta</taxon>
        <taxon>Embryophyta</taxon>
        <taxon>Tracheophyta</taxon>
        <taxon>Spermatophyta</taxon>
        <taxon>Magnoliopsida</taxon>
        <taxon>Liliopsida</taxon>
        <taxon>Poales</taxon>
        <taxon>Poaceae</taxon>
        <taxon>BOP clade</taxon>
        <taxon>Pooideae</taxon>
        <taxon>Triticodae</taxon>
        <taxon>Triticeae</taxon>
        <taxon>Triticinae</taxon>
        <taxon>Triticum</taxon>
    </lineage>
</organism>
<dbReference type="EnsemblPlants" id="TraesCS5A02G107000.1">
    <property type="protein sequence ID" value="TraesCS5A02G107000.1"/>
    <property type="gene ID" value="TraesCS5A02G107000"/>
</dbReference>
<feature type="compositionally biased region" description="Basic residues" evidence="1">
    <location>
        <begin position="39"/>
        <end position="52"/>
    </location>
</feature>
<keyword evidence="3" id="KW-1185">Reference proteome</keyword>
<evidence type="ECO:0000256" key="1">
    <source>
        <dbReference type="SAM" id="MobiDB-lite"/>
    </source>
</evidence>
<accession>A0A3B6KDB7</accession>
<dbReference type="Gramene" id="TraesCS5A02G107000.1">
    <property type="protein sequence ID" value="TraesCS5A02G107000.1"/>
    <property type="gene ID" value="TraesCS5A02G107000"/>
</dbReference>
<dbReference type="Proteomes" id="UP000019116">
    <property type="component" value="Chromosome 5A"/>
</dbReference>
<proteinExistence type="predicted"/>
<protein>
    <submittedName>
        <fullName evidence="2">Uncharacterized protein</fullName>
    </submittedName>
</protein>
<evidence type="ECO:0000313" key="2">
    <source>
        <dbReference type="EnsemblPlants" id="TraesCS5A02G107000.1"/>
    </source>
</evidence>